<comment type="caution">
    <text evidence="1">The sequence shown here is derived from an EMBL/GenBank/DDBJ whole genome shotgun (WGS) entry which is preliminary data.</text>
</comment>
<protein>
    <submittedName>
        <fullName evidence="1">Uncharacterized protein</fullName>
    </submittedName>
</protein>
<reference evidence="2" key="1">
    <citation type="journal article" date="2018" name="Gigascience">
        <title>Genome assembly of the Pink Ipe (Handroanthus impetiginosus, Bignoniaceae), a highly valued, ecologically keystone Neotropical timber forest tree.</title>
        <authorList>
            <person name="Silva-Junior O.B."/>
            <person name="Grattapaglia D."/>
            <person name="Novaes E."/>
            <person name="Collevatti R.G."/>
        </authorList>
    </citation>
    <scope>NUCLEOTIDE SEQUENCE [LARGE SCALE GENOMIC DNA]</scope>
    <source>
        <strain evidence="2">cv. UFG-1</strain>
    </source>
</reference>
<sequence length="186" mass="21534">MFPLRIQAIIDSLFLYIMYSPFRSKLENLWQSQIKWKNYLLLTSAFVAHRTIGETAAFGDGNSNFRLDAGGLSRAGKKNSAEAVRVLPNSLHLLAATRRNRRLFILCCFRTRSQMHGFFIGRRFPANRSGTFCTLKPCYNKQAHKENNPQETSHFFVVSYEIAMLLFYRQFASSEVKITWIYTAWG</sequence>
<dbReference type="AlphaFoldDB" id="A0A2G9GUL4"/>
<keyword evidence="2" id="KW-1185">Reference proteome</keyword>
<dbReference type="EMBL" id="NKXS01003652">
    <property type="protein sequence ID" value="PIN08974.1"/>
    <property type="molecule type" value="Genomic_DNA"/>
</dbReference>
<gene>
    <name evidence="1" type="ORF">CDL12_18450</name>
</gene>
<dbReference type="Proteomes" id="UP000231279">
    <property type="component" value="Unassembled WGS sequence"/>
</dbReference>
<evidence type="ECO:0000313" key="2">
    <source>
        <dbReference type="Proteomes" id="UP000231279"/>
    </source>
</evidence>
<organism evidence="1 2">
    <name type="scientific">Handroanthus impetiginosus</name>
    <dbReference type="NCBI Taxonomy" id="429701"/>
    <lineage>
        <taxon>Eukaryota</taxon>
        <taxon>Viridiplantae</taxon>
        <taxon>Streptophyta</taxon>
        <taxon>Embryophyta</taxon>
        <taxon>Tracheophyta</taxon>
        <taxon>Spermatophyta</taxon>
        <taxon>Magnoliopsida</taxon>
        <taxon>eudicotyledons</taxon>
        <taxon>Gunneridae</taxon>
        <taxon>Pentapetalae</taxon>
        <taxon>asterids</taxon>
        <taxon>lamiids</taxon>
        <taxon>Lamiales</taxon>
        <taxon>Bignoniaceae</taxon>
        <taxon>Crescentiina</taxon>
        <taxon>Tabebuia alliance</taxon>
        <taxon>Handroanthus</taxon>
    </lineage>
</organism>
<accession>A0A2G9GUL4</accession>
<proteinExistence type="predicted"/>
<name>A0A2G9GUL4_9LAMI</name>
<evidence type="ECO:0000313" key="1">
    <source>
        <dbReference type="EMBL" id="PIN08974.1"/>
    </source>
</evidence>